<dbReference type="InterPro" id="IPR002182">
    <property type="entry name" value="NB-ARC"/>
</dbReference>
<dbReference type="PRINTS" id="PR00364">
    <property type="entry name" value="DISEASERSIST"/>
</dbReference>
<organism evidence="2 3">
    <name type="scientific">Morella rubra</name>
    <name type="common">Chinese bayberry</name>
    <dbReference type="NCBI Taxonomy" id="262757"/>
    <lineage>
        <taxon>Eukaryota</taxon>
        <taxon>Viridiplantae</taxon>
        <taxon>Streptophyta</taxon>
        <taxon>Embryophyta</taxon>
        <taxon>Tracheophyta</taxon>
        <taxon>Spermatophyta</taxon>
        <taxon>Magnoliopsida</taxon>
        <taxon>eudicotyledons</taxon>
        <taxon>Gunneridae</taxon>
        <taxon>Pentapetalae</taxon>
        <taxon>rosids</taxon>
        <taxon>fabids</taxon>
        <taxon>Fagales</taxon>
        <taxon>Myricaceae</taxon>
        <taxon>Morella</taxon>
    </lineage>
</organism>
<dbReference type="InterPro" id="IPR044974">
    <property type="entry name" value="Disease_R_plants"/>
</dbReference>
<dbReference type="AlphaFoldDB" id="A0A6A1WST3"/>
<dbReference type="PANTHER" id="PTHR11017">
    <property type="entry name" value="LEUCINE-RICH REPEAT-CONTAINING PROTEIN"/>
    <property type="match status" value="1"/>
</dbReference>
<evidence type="ECO:0000259" key="1">
    <source>
        <dbReference type="Pfam" id="PF00931"/>
    </source>
</evidence>
<evidence type="ECO:0000313" key="2">
    <source>
        <dbReference type="EMBL" id="KAB1227786.1"/>
    </source>
</evidence>
<dbReference type="EMBL" id="RXIC02000019">
    <property type="protein sequence ID" value="KAB1227786.1"/>
    <property type="molecule type" value="Genomic_DNA"/>
</dbReference>
<accession>A0A6A1WST3</accession>
<keyword evidence="3" id="KW-1185">Reference proteome</keyword>
<protein>
    <submittedName>
        <fullName evidence="2">TMV resistance protein N</fullName>
    </submittedName>
</protein>
<comment type="caution">
    <text evidence="2">The sequence shown here is derived from an EMBL/GenBank/DDBJ whole genome shotgun (WGS) entry which is preliminary data.</text>
</comment>
<dbReference type="InterPro" id="IPR027417">
    <property type="entry name" value="P-loop_NTPase"/>
</dbReference>
<reference evidence="2 3" key="1">
    <citation type="journal article" date="2019" name="Plant Biotechnol. J.">
        <title>The red bayberry genome and genetic basis of sex determination.</title>
        <authorList>
            <person name="Jia H.M."/>
            <person name="Jia H.J."/>
            <person name="Cai Q.L."/>
            <person name="Wang Y."/>
            <person name="Zhao H.B."/>
            <person name="Yang W.F."/>
            <person name="Wang G.Y."/>
            <person name="Li Y.H."/>
            <person name="Zhan D.L."/>
            <person name="Shen Y.T."/>
            <person name="Niu Q.F."/>
            <person name="Chang L."/>
            <person name="Qiu J."/>
            <person name="Zhao L."/>
            <person name="Xie H.B."/>
            <person name="Fu W.Y."/>
            <person name="Jin J."/>
            <person name="Li X.W."/>
            <person name="Jiao Y."/>
            <person name="Zhou C.C."/>
            <person name="Tu T."/>
            <person name="Chai C.Y."/>
            <person name="Gao J.L."/>
            <person name="Fan L.J."/>
            <person name="van de Weg E."/>
            <person name="Wang J.Y."/>
            <person name="Gao Z.S."/>
        </authorList>
    </citation>
    <scope>NUCLEOTIDE SEQUENCE [LARGE SCALE GENOMIC DNA]</scope>
    <source>
        <tissue evidence="2">Leaves</tissue>
    </source>
</reference>
<dbReference type="SUPFAM" id="SSF52540">
    <property type="entry name" value="P-loop containing nucleoside triphosphate hydrolases"/>
    <property type="match status" value="1"/>
</dbReference>
<sequence length="222" mass="25208">MRLQGACWNRLPCNENDGLTRYGMNDVRFIGIHGMGGVGKTTLSQVIYDRFSHQFEGSSFIASVRESSGNQGLLLLQKQLLCQILKERELDVWSVSQGTKMIASRLRYRTVFVVLDDVNTQEQLEALVGSRDWFGPGSRIIFTSRDSHLLYSHGGKDMYLYELKGLNSEEALELFSLSAFKKPCPEEDYWDLSKYFVNYTQGLPLALKVLGLFCLVEQKING</sequence>
<feature type="domain" description="NB-ARC" evidence="1">
    <location>
        <begin position="24"/>
        <end position="182"/>
    </location>
</feature>
<dbReference type="Pfam" id="PF00931">
    <property type="entry name" value="NB-ARC"/>
    <property type="match status" value="1"/>
</dbReference>
<dbReference type="Proteomes" id="UP000516437">
    <property type="component" value="Chromosome 1"/>
</dbReference>
<dbReference type="Gene3D" id="1.10.8.430">
    <property type="entry name" value="Helical domain of apoptotic protease-activating factors"/>
    <property type="match status" value="1"/>
</dbReference>
<dbReference type="PANTHER" id="PTHR11017:SF559">
    <property type="entry name" value="DISEASE RESISTANCE PROTEIN CHL1"/>
    <property type="match status" value="1"/>
</dbReference>
<dbReference type="GO" id="GO:0006952">
    <property type="term" value="P:defense response"/>
    <property type="evidence" value="ECO:0007669"/>
    <property type="project" value="InterPro"/>
</dbReference>
<proteinExistence type="predicted"/>
<dbReference type="GO" id="GO:0043531">
    <property type="term" value="F:ADP binding"/>
    <property type="evidence" value="ECO:0007669"/>
    <property type="project" value="InterPro"/>
</dbReference>
<evidence type="ECO:0000313" key="3">
    <source>
        <dbReference type="Proteomes" id="UP000516437"/>
    </source>
</evidence>
<dbReference type="Gene3D" id="3.40.50.300">
    <property type="entry name" value="P-loop containing nucleotide triphosphate hydrolases"/>
    <property type="match status" value="1"/>
</dbReference>
<dbReference type="InterPro" id="IPR042197">
    <property type="entry name" value="Apaf_helical"/>
</dbReference>
<dbReference type="OrthoDB" id="1930487at2759"/>
<name>A0A6A1WST3_9ROSI</name>
<gene>
    <name evidence="2" type="ORF">CJ030_MR1G004490</name>
</gene>